<keyword evidence="6" id="KW-1185">Reference proteome</keyword>
<protein>
    <recommendedName>
        <fullName evidence="2">Mediator of RNA polymerase II transcription subunit 25</fullName>
    </recommendedName>
</protein>
<name>A0AAP0D4G5_9ASTR</name>
<feature type="region of interest" description="Disordered" evidence="3">
    <location>
        <begin position="410"/>
        <end position="447"/>
    </location>
</feature>
<sequence length="447" mass="48410">MAEKKQLVVALEGTAALGRYWRTIFSDYLQKLIRSFCGDGEANSNVHLALVQFNVHGVLSSCLIQRSAWVRNVDYYLELLEAMDCRGGGFCDAAITEGLAEVLMMYPPPNGGQTQQNSGFGRHCILVAASEPYPIPTIVYRPPDENETQSQRCLSDAETLGKRNPLADDHTIDIVTNSHYLVLISDDFVAACADLSQSGITILPSNHQGSDTQAASVSGSPSTSGSHVAQNTTTHGSLTSTISNISLSSSPAMPQPLDLQGELQEPQFAQSGASTNQNKMKGVALSDTHATGTIMPAASALQSSESGYVKLWETYRKSTASALLAEDWPSTLHIYKCIPQEKLKKQKYVEREADRLAFVAMNQHAILEKLKKKNVCAVIHLPSQKLVLSISDAGSTWVGTLYPNRVVVREPQTSGQQTPESQGQLAAATSMDHDHDASQQQQPPPKS</sequence>
<dbReference type="GO" id="GO:0005667">
    <property type="term" value="C:transcription regulator complex"/>
    <property type="evidence" value="ECO:0007669"/>
    <property type="project" value="TreeGrafter"/>
</dbReference>
<dbReference type="Pfam" id="PF11265">
    <property type="entry name" value="Med25_VWA"/>
    <property type="match status" value="1"/>
</dbReference>
<organism evidence="5 6">
    <name type="scientific">Deinandra increscens subsp. villosa</name>
    <dbReference type="NCBI Taxonomy" id="3103831"/>
    <lineage>
        <taxon>Eukaryota</taxon>
        <taxon>Viridiplantae</taxon>
        <taxon>Streptophyta</taxon>
        <taxon>Embryophyta</taxon>
        <taxon>Tracheophyta</taxon>
        <taxon>Spermatophyta</taxon>
        <taxon>Magnoliopsida</taxon>
        <taxon>eudicotyledons</taxon>
        <taxon>Gunneridae</taxon>
        <taxon>Pentapetalae</taxon>
        <taxon>asterids</taxon>
        <taxon>campanulids</taxon>
        <taxon>Asterales</taxon>
        <taxon>Asteraceae</taxon>
        <taxon>Asteroideae</taxon>
        <taxon>Heliantheae alliance</taxon>
        <taxon>Madieae</taxon>
        <taxon>Madiinae</taxon>
        <taxon>Deinandra</taxon>
    </lineage>
</organism>
<dbReference type="GO" id="GO:0016592">
    <property type="term" value="C:mediator complex"/>
    <property type="evidence" value="ECO:0007669"/>
    <property type="project" value="TreeGrafter"/>
</dbReference>
<feature type="compositionally biased region" description="Low complexity" evidence="3">
    <location>
        <begin position="216"/>
        <end position="226"/>
    </location>
</feature>
<dbReference type="EMBL" id="JBCNJP010000017">
    <property type="protein sequence ID" value="KAK9064629.1"/>
    <property type="molecule type" value="Genomic_DNA"/>
</dbReference>
<feature type="compositionally biased region" description="Low complexity" evidence="3">
    <location>
        <begin position="237"/>
        <end position="250"/>
    </location>
</feature>
<comment type="caution">
    <text evidence="5">The sequence shown here is derived from an EMBL/GenBank/DDBJ whole genome shotgun (WGS) entry which is preliminary data.</text>
</comment>
<dbReference type="PANTHER" id="PTHR12433">
    <property type="entry name" value="MEDIATOR OF RNA POLYMERASE II TRANSCRIPTION SUBUNIT 25"/>
    <property type="match status" value="1"/>
</dbReference>
<evidence type="ECO:0000256" key="2">
    <source>
        <dbReference type="ARBA" id="ARBA00019694"/>
    </source>
</evidence>
<dbReference type="PANTHER" id="PTHR12433:SF20">
    <property type="entry name" value="MEDIATOR OF RNA POLYMERASE II TRANSCRIPTION SUBUNIT 25"/>
    <property type="match status" value="1"/>
</dbReference>
<feature type="region of interest" description="Disordered" evidence="3">
    <location>
        <begin position="205"/>
        <end position="258"/>
    </location>
</feature>
<comment type="similarity">
    <text evidence="1">Belongs to the Mediator complex subunit 25 family.</text>
</comment>
<accession>A0AAP0D4G5</accession>
<feature type="compositionally biased region" description="Polar residues" evidence="3">
    <location>
        <begin position="205"/>
        <end position="215"/>
    </location>
</feature>
<dbReference type="GO" id="GO:0045944">
    <property type="term" value="P:positive regulation of transcription by RNA polymerase II"/>
    <property type="evidence" value="ECO:0007669"/>
    <property type="project" value="TreeGrafter"/>
</dbReference>
<evidence type="ECO:0000313" key="6">
    <source>
        <dbReference type="Proteomes" id="UP001408789"/>
    </source>
</evidence>
<evidence type="ECO:0000259" key="4">
    <source>
        <dbReference type="Pfam" id="PF11265"/>
    </source>
</evidence>
<dbReference type="Proteomes" id="UP001408789">
    <property type="component" value="Unassembled WGS sequence"/>
</dbReference>
<dbReference type="AlphaFoldDB" id="A0AAP0D4G5"/>
<reference evidence="5 6" key="1">
    <citation type="submission" date="2024-04" db="EMBL/GenBank/DDBJ databases">
        <title>The reference genome of an endangered Asteraceae, Deinandra increscens subsp. villosa, native to the Central Coast of California.</title>
        <authorList>
            <person name="Guilliams M."/>
            <person name="Hasenstab-Lehman K."/>
            <person name="Meyer R."/>
            <person name="Mcevoy S."/>
        </authorList>
    </citation>
    <scope>NUCLEOTIDE SEQUENCE [LARGE SCALE GENOMIC DNA]</scope>
    <source>
        <tissue evidence="5">Leaf</tissue>
    </source>
</reference>
<feature type="domain" description="Mediator of RNA polymerase II transcription subunit 25 von Willebrand factor type A" evidence="4">
    <location>
        <begin position="4"/>
        <end position="138"/>
    </location>
</feature>
<gene>
    <name evidence="5" type="ORF">SSX86_016011</name>
</gene>
<evidence type="ECO:0000256" key="3">
    <source>
        <dbReference type="SAM" id="MobiDB-lite"/>
    </source>
</evidence>
<feature type="compositionally biased region" description="Polar residues" evidence="3">
    <location>
        <begin position="411"/>
        <end position="424"/>
    </location>
</feature>
<evidence type="ECO:0000256" key="1">
    <source>
        <dbReference type="ARBA" id="ARBA00009102"/>
    </source>
</evidence>
<proteinExistence type="inferred from homology"/>
<dbReference type="InterPro" id="IPR021419">
    <property type="entry name" value="Mediator_Med25_VWA"/>
</dbReference>
<evidence type="ECO:0000313" key="5">
    <source>
        <dbReference type="EMBL" id="KAK9064629.1"/>
    </source>
</evidence>
<feature type="compositionally biased region" description="Polar residues" evidence="3">
    <location>
        <begin position="227"/>
        <end position="236"/>
    </location>
</feature>